<evidence type="ECO:0000256" key="4">
    <source>
        <dbReference type="ARBA" id="ARBA00022989"/>
    </source>
</evidence>
<reference evidence="8" key="5">
    <citation type="submission" date="2017-01" db="UniProtKB">
        <authorList>
            <consortium name="EnsemblFungi"/>
        </authorList>
    </citation>
    <scope>IDENTIFICATION</scope>
    <source>
        <strain evidence="8">PH-1 / ATCC MYA-4620 / FGSC 9075 / NRRL 31084</strain>
    </source>
</reference>
<gene>
    <name evidence="7" type="ORF">FGRAMPH1_01T09041</name>
</gene>
<organism evidence="8">
    <name type="scientific">Gibberella zeae (strain ATCC MYA-4620 / CBS 123657 / FGSC 9075 / NRRL 31084 / PH-1)</name>
    <name type="common">Wheat head blight fungus</name>
    <name type="synonym">Fusarium graminearum</name>
    <dbReference type="NCBI Taxonomy" id="229533"/>
    <lineage>
        <taxon>Eukaryota</taxon>
        <taxon>Fungi</taxon>
        <taxon>Dikarya</taxon>
        <taxon>Ascomycota</taxon>
        <taxon>Pezizomycotina</taxon>
        <taxon>Sordariomycetes</taxon>
        <taxon>Hypocreomycetidae</taxon>
        <taxon>Hypocreales</taxon>
        <taxon>Nectriaceae</taxon>
        <taxon>Fusarium</taxon>
    </lineage>
</organism>
<comment type="subcellular location">
    <subcellularLocation>
        <location evidence="1 6">Membrane</location>
        <topology evidence="1 6">Multi-pass membrane protein</topology>
    </subcellularLocation>
</comment>
<evidence type="ECO:0000313" key="7">
    <source>
        <dbReference type="EMBL" id="CEF76323.1"/>
    </source>
</evidence>
<dbReference type="eggNOG" id="KOG2601">
    <property type="taxonomic scope" value="Eukaryota"/>
</dbReference>
<dbReference type="PANTHER" id="PTHR11660">
    <property type="entry name" value="SOLUTE CARRIER FAMILY 40 MEMBER"/>
    <property type="match status" value="1"/>
</dbReference>
<keyword evidence="6" id="KW-0406">Ion transport</keyword>
<sequence length="241" mass="26355">MEHEKLRVYNSESFYYLLLSGMCCDRWIRCLMTADGGSPRGVLTNSATLLLSPTMGNWVDRNASRFQTIQKTILVQRICTVIACILWISLFLSPASPIRVTKCINPDLPGWTCSRFSKTFLVAIIISCSIIERVCAVGNQSVMERDWIPTIASECSEPPLHHMNAVMRRIDLTSKMLAPIFISGVAAQKGSAVLAAITAGLNMMTVGIELISARSAWNHSAVLQQERASQSDAAGSEQGSG</sequence>
<dbReference type="GO" id="GO:0005381">
    <property type="term" value="F:iron ion transmembrane transporter activity"/>
    <property type="evidence" value="ECO:0007669"/>
    <property type="project" value="UniProtKB-UniRule"/>
</dbReference>
<keyword evidence="5 6" id="KW-0472">Membrane</keyword>
<reference key="3">
    <citation type="submission" date="2014-02" db="EMBL/GenBank/DDBJ databases">
        <title>A revised Fusarium graminearum genomic reference sequence using whole shotgun re-sequencing.</title>
        <authorList>
            <person name="King R."/>
            <person name="Urban M."/>
            <person name="Hassani-Pak K."/>
            <person name="Hammond-Kosack K."/>
        </authorList>
    </citation>
    <scope>NUCLEOTIDE SEQUENCE</scope>
    <source>
        <strain>PH-1</strain>
    </source>
</reference>
<keyword evidence="4 6" id="KW-1133">Transmembrane helix</keyword>
<dbReference type="PANTHER" id="PTHR11660:SF57">
    <property type="entry name" value="SOLUTE CARRIER FAMILY 40 MEMBER"/>
    <property type="match status" value="1"/>
</dbReference>
<keyword evidence="2 6" id="KW-0813">Transport</keyword>
<reference evidence="8 9" key="1">
    <citation type="journal article" date="2007" name="Science">
        <title>The Fusarium graminearum genome reveals a link between localized polymorphism and pathogen specialization.</title>
        <authorList>
            <person name="Cuomo C.A."/>
            <person name="Gueldener U."/>
            <person name="Xu J.-R."/>
            <person name="Trail F."/>
            <person name="Turgeon B.G."/>
            <person name="Di Pietro A."/>
            <person name="Walton J.D."/>
            <person name="Ma L.-J."/>
            <person name="Baker S.E."/>
            <person name="Rep M."/>
            <person name="Adam G."/>
            <person name="Antoniw J."/>
            <person name="Baldwin T."/>
            <person name="Calvo S.E."/>
            <person name="Chang Y.-L."/>
            <person name="DeCaprio D."/>
            <person name="Gale L.R."/>
            <person name="Gnerre S."/>
            <person name="Goswami R.S."/>
            <person name="Hammond-Kosack K."/>
            <person name="Harris L.J."/>
            <person name="Hilburn K."/>
            <person name="Kennell J.C."/>
            <person name="Kroken S."/>
            <person name="Magnuson J.K."/>
            <person name="Mannhaupt G."/>
            <person name="Mauceli E.W."/>
            <person name="Mewes H.-W."/>
            <person name="Mitterbauer R."/>
            <person name="Muehlbauer G."/>
            <person name="Muensterkoetter M."/>
            <person name="Nelson D."/>
            <person name="O'Donnell K."/>
            <person name="Ouellet T."/>
            <person name="Qi W."/>
            <person name="Quesneville H."/>
            <person name="Roncero M.I.G."/>
            <person name="Seong K.-Y."/>
            <person name="Tetko I.V."/>
            <person name="Urban M."/>
            <person name="Waalwijk C."/>
            <person name="Ward T.J."/>
            <person name="Yao J."/>
            <person name="Birren B.W."/>
            <person name="Kistler H.C."/>
        </authorList>
    </citation>
    <scope>NUCLEOTIDE SEQUENCE [LARGE SCALE GENOMIC DNA]</scope>
    <source>
        <strain evidence="9">ATCC MYA-4620 / CBS 123657 / FGSC 9075 / NRRL 31084 / PH-1</strain>
        <strain evidence="8">PH-1 / ATCC MYA-4620 / FGSC 9075 / NRRL 31084</strain>
    </source>
</reference>
<evidence type="ECO:0000256" key="6">
    <source>
        <dbReference type="RuleBase" id="RU365065"/>
    </source>
</evidence>
<feature type="transmembrane region" description="Helical" evidence="6">
    <location>
        <begin position="74"/>
        <end position="92"/>
    </location>
</feature>
<dbReference type="InterPro" id="IPR009716">
    <property type="entry name" value="Ferroportin-1"/>
</dbReference>
<evidence type="ECO:0000313" key="8">
    <source>
        <dbReference type="EnsemblFungi" id="CEF76323"/>
    </source>
</evidence>
<dbReference type="RefSeq" id="XP_011320753.1">
    <property type="nucleotide sequence ID" value="XM_011322451.1"/>
</dbReference>
<dbReference type="Pfam" id="PF06963">
    <property type="entry name" value="FPN1"/>
    <property type="match status" value="1"/>
</dbReference>
<comment type="function">
    <text evidence="6">May be involved in iron transport and iron homeostasis.</text>
</comment>
<accession>I1S9B6</accession>
<dbReference type="HOGENOM" id="CLU_1151882_0_0_1"/>
<evidence type="ECO:0000256" key="1">
    <source>
        <dbReference type="ARBA" id="ARBA00004141"/>
    </source>
</evidence>
<protein>
    <recommendedName>
        <fullName evidence="6">Solute carrier family 40 member</fullName>
    </recommendedName>
</protein>
<name>I1S9B6_GIBZE</name>
<dbReference type="KEGG" id="fgr:FGSG_13446"/>
<dbReference type="EnsemblFungi" id="CEF76323">
    <property type="protein sequence ID" value="CEF76323"/>
    <property type="gene ID" value="FGRRES_13446"/>
</dbReference>
<dbReference type="InParanoid" id="I1S9B6"/>
<evidence type="ECO:0000256" key="2">
    <source>
        <dbReference type="ARBA" id="ARBA00022448"/>
    </source>
</evidence>
<dbReference type="EMBL" id="HG970333">
    <property type="protein sequence ID" value="CEF76323.1"/>
    <property type="molecule type" value="Genomic_DNA"/>
</dbReference>
<dbReference type="VEuPathDB" id="FungiDB:FGRAMPH1_01G09041"/>
<evidence type="ECO:0000256" key="3">
    <source>
        <dbReference type="ARBA" id="ARBA00022692"/>
    </source>
</evidence>
<proteinExistence type="inferred from homology"/>
<evidence type="ECO:0000313" key="9">
    <source>
        <dbReference type="Proteomes" id="UP000070720"/>
    </source>
</evidence>
<dbReference type="Proteomes" id="UP000070720">
    <property type="component" value="Chromosome 2"/>
</dbReference>
<comment type="similarity">
    <text evidence="6">Belongs to the ferroportin (FP) (TC 2.A.100) family. SLC40A subfamily.</text>
</comment>
<comment type="caution">
    <text evidence="6">Lacks conserved residue(s) required for the propagation of feature annotation.</text>
</comment>
<keyword evidence="3 6" id="KW-0812">Transmembrane</keyword>
<dbReference type="AlphaFoldDB" id="I1S9B6"/>
<reference evidence="8 9" key="2">
    <citation type="journal article" date="2010" name="Nature">
        <title>Comparative genomics reveals mobile pathogenicity chromosomes in Fusarium.</title>
        <authorList>
            <person name="Ma L.J."/>
            <person name="van der Does H.C."/>
            <person name="Borkovich K.A."/>
            <person name="Coleman J.J."/>
            <person name="Daboussi M.J."/>
            <person name="Di Pietro A."/>
            <person name="Dufresne M."/>
            <person name="Freitag M."/>
            <person name="Grabherr M."/>
            <person name="Henrissat B."/>
            <person name="Houterman P.M."/>
            <person name="Kang S."/>
            <person name="Shim W.B."/>
            <person name="Woloshuk C."/>
            <person name="Xie X."/>
            <person name="Xu J.R."/>
            <person name="Antoniw J."/>
            <person name="Baker S.E."/>
            <person name="Bluhm B.H."/>
            <person name="Breakspear A."/>
            <person name="Brown D.W."/>
            <person name="Butchko R.A."/>
            <person name="Chapman S."/>
            <person name="Coulson R."/>
            <person name="Coutinho P.M."/>
            <person name="Danchin E.G."/>
            <person name="Diener A."/>
            <person name="Gale L.R."/>
            <person name="Gardiner D.M."/>
            <person name="Goff S."/>
            <person name="Hammond-Kosack K.E."/>
            <person name="Hilburn K."/>
            <person name="Hua-Van A."/>
            <person name="Jonkers W."/>
            <person name="Kazan K."/>
            <person name="Kodira C.D."/>
            <person name="Koehrsen M."/>
            <person name="Kumar L."/>
            <person name="Lee Y.H."/>
            <person name="Li L."/>
            <person name="Manners J.M."/>
            <person name="Miranda-Saavedra D."/>
            <person name="Mukherjee M."/>
            <person name="Park G."/>
            <person name="Park J."/>
            <person name="Park S.Y."/>
            <person name="Proctor R.H."/>
            <person name="Regev A."/>
            <person name="Ruiz-Roldan M.C."/>
            <person name="Sain D."/>
            <person name="Sakthikumar S."/>
            <person name="Sykes S."/>
            <person name="Schwartz D.C."/>
            <person name="Turgeon B.G."/>
            <person name="Wapinski I."/>
            <person name="Yoder O."/>
            <person name="Young S."/>
            <person name="Zeng Q."/>
            <person name="Zhou S."/>
            <person name="Galagan J."/>
            <person name="Cuomo C.A."/>
            <person name="Kistler H.C."/>
            <person name="Rep M."/>
        </authorList>
    </citation>
    <scope>GENOME REANNOTATION</scope>
    <source>
        <strain evidence="9">ATCC MYA-4620 / CBS 123657 / FGSC 9075 / NRRL 31084 / PH-1</strain>
        <strain evidence="8">PH-1 / ATCC MYA-4620 / FGSC 9075 / NRRL 31084</strain>
    </source>
</reference>
<evidence type="ECO:0000256" key="5">
    <source>
        <dbReference type="ARBA" id="ARBA00023136"/>
    </source>
</evidence>
<dbReference type="STRING" id="229533.I1S9B6"/>
<dbReference type="GO" id="GO:0016020">
    <property type="term" value="C:membrane"/>
    <property type="evidence" value="ECO:0007669"/>
    <property type="project" value="UniProtKB-SubCell"/>
</dbReference>
<reference evidence="7 9" key="4">
    <citation type="journal article" date="2015" name="BMC Genomics">
        <title>The completed genome sequence of the pathogenic ascomycete fungus Fusarium graminearum.</title>
        <authorList>
            <person name="King R."/>
            <person name="Urban M."/>
            <person name="Hammond-Kosack M.C."/>
            <person name="Hassani-Pak K."/>
            <person name="Hammond-Kosack K.E."/>
        </authorList>
    </citation>
    <scope>NUCLEOTIDE SEQUENCE [LARGE SCALE GENOMIC DNA]</scope>
    <source>
        <strain evidence="9">ATCC MYA-4620 / CBS 123657 / FGSC 9075 / NRRL 31084 / PH-1</strain>
        <strain evidence="7">PH-1</strain>
    </source>
</reference>
<keyword evidence="9" id="KW-1185">Reference proteome</keyword>